<dbReference type="EMBL" id="FMAH01000079">
    <property type="protein sequence ID" value="SCB49872.1"/>
    <property type="molecule type" value="Genomic_DNA"/>
</dbReference>
<gene>
    <name evidence="2" type="ORF">GA0061102_107913</name>
</gene>
<dbReference type="RefSeq" id="WP_245298207.1">
    <property type="nucleotide sequence ID" value="NZ_FMAH01000079.1"/>
</dbReference>
<name>A0A1C3XC60_9HYPH</name>
<evidence type="ECO:0000256" key="1">
    <source>
        <dbReference type="SAM" id="SignalP"/>
    </source>
</evidence>
<reference evidence="3" key="1">
    <citation type="submission" date="2016-08" db="EMBL/GenBank/DDBJ databases">
        <authorList>
            <person name="Varghese N."/>
            <person name="Submissions Spin"/>
        </authorList>
    </citation>
    <scope>NUCLEOTIDE SEQUENCE [LARGE SCALE GENOMIC DNA]</scope>
    <source>
        <strain evidence="3">HAMBI 2971</strain>
    </source>
</reference>
<evidence type="ECO:0000313" key="3">
    <source>
        <dbReference type="Proteomes" id="UP000199435"/>
    </source>
</evidence>
<feature type="signal peptide" evidence="1">
    <location>
        <begin position="1"/>
        <end position="19"/>
    </location>
</feature>
<dbReference type="AlphaFoldDB" id="A0A1C3XC60"/>
<feature type="chain" id="PRO_5008686413" description="HdeA/HdeB family protein" evidence="1">
    <location>
        <begin position="20"/>
        <end position="124"/>
    </location>
</feature>
<keyword evidence="1" id="KW-0732">Signal</keyword>
<dbReference type="Proteomes" id="UP000199435">
    <property type="component" value="Unassembled WGS sequence"/>
</dbReference>
<keyword evidence="3" id="KW-1185">Reference proteome</keyword>
<sequence>MIKPLVLICLALMPTTAFAQSADLEATCKTVAKDFLLSDGLTFGAIQSFPELKPPGVRMAYSTRKGTSSAEMSDTFECEFDKPDKPHNLARFCVSNICYTPTDSDVDHKRRFEELRILLQRAEK</sequence>
<accession>A0A1C3XC60</accession>
<proteinExistence type="predicted"/>
<organism evidence="2 3">
    <name type="scientific">Rhizobium miluonense</name>
    <dbReference type="NCBI Taxonomy" id="411945"/>
    <lineage>
        <taxon>Bacteria</taxon>
        <taxon>Pseudomonadati</taxon>
        <taxon>Pseudomonadota</taxon>
        <taxon>Alphaproteobacteria</taxon>
        <taxon>Hyphomicrobiales</taxon>
        <taxon>Rhizobiaceae</taxon>
        <taxon>Rhizobium/Agrobacterium group</taxon>
        <taxon>Rhizobium</taxon>
    </lineage>
</organism>
<protein>
    <recommendedName>
        <fullName evidence="4">HdeA/HdeB family protein</fullName>
    </recommendedName>
</protein>
<evidence type="ECO:0000313" key="2">
    <source>
        <dbReference type="EMBL" id="SCB49872.1"/>
    </source>
</evidence>
<evidence type="ECO:0008006" key="4">
    <source>
        <dbReference type="Google" id="ProtNLM"/>
    </source>
</evidence>
<dbReference type="STRING" id="411945.GA0061102_107913"/>